<dbReference type="Proteomes" id="UP000745764">
    <property type="component" value="Unassembled WGS sequence"/>
</dbReference>
<dbReference type="Gene3D" id="3.60.21.10">
    <property type="match status" value="1"/>
</dbReference>
<evidence type="ECO:0000313" key="3">
    <source>
        <dbReference type="Proteomes" id="UP000745764"/>
    </source>
</evidence>
<feature type="domain" description="Calcineurin-like phosphoesterase" evidence="1">
    <location>
        <begin position="8"/>
        <end position="214"/>
    </location>
</feature>
<protein>
    <recommendedName>
        <fullName evidence="1">Calcineurin-like phosphoesterase domain-containing protein</fullName>
    </recommendedName>
</protein>
<proteinExistence type="predicted"/>
<dbReference type="InterPro" id="IPR004843">
    <property type="entry name" value="Calcineurin-like_PHP"/>
</dbReference>
<evidence type="ECO:0000259" key="1">
    <source>
        <dbReference type="Pfam" id="PF00149"/>
    </source>
</evidence>
<gene>
    <name evidence="2" type="ORF">AWRI4620_LOCUS102</name>
</gene>
<name>A0A9N8KD03_9PEZI</name>
<keyword evidence="3" id="KW-1185">Reference proteome</keyword>
<organism evidence="2 3">
    <name type="scientific">Aureobasidium uvarum</name>
    <dbReference type="NCBI Taxonomy" id="2773716"/>
    <lineage>
        <taxon>Eukaryota</taxon>
        <taxon>Fungi</taxon>
        <taxon>Dikarya</taxon>
        <taxon>Ascomycota</taxon>
        <taxon>Pezizomycotina</taxon>
        <taxon>Dothideomycetes</taxon>
        <taxon>Dothideomycetidae</taxon>
        <taxon>Dothideales</taxon>
        <taxon>Saccotheciaceae</taxon>
        <taxon>Aureobasidium</taxon>
    </lineage>
</organism>
<dbReference type="EMBL" id="CAINUL010000001">
    <property type="protein sequence ID" value="CAD0105847.1"/>
    <property type="molecule type" value="Genomic_DNA"/>
</dbReference>
<evidence type="ECO:0000313" key="2">
    <source>
        <dbReference type="EMBL" id="CAD0105847.1"/>
    </source>
</evidence>
<dbReference type="InterPro" id="IPR051693">
    <property type="entry name" value="UPF0046_metallophosphoest"/>
</dbReference>
<reference evidence="2" key="1">
    <citation type="submission" date="2020-06" db="EMBL/GenBank/DDBJ databases">
        <authorList>
            <person name="Onetto C."/>
        </authorList>
    </citation>
    <scope>NUCLEOTIDE SEQUENCE</scope>
</reference>
<dbReference type="InterPro" id="IPR029052">
    <property type="entry name" value="Metallo-depent_PP-like"/>
</dbReference>
<dbReference type="CDD" id="cd07379">
    <property type="entry name" value="MPP_239FB"/>
    <property type="match status" value="1"/>
</dbReference>
<accession>A0A9N8KD03</accession>
<dbReference type="Pfam" id="PF00149">
    <property type="entry name" value="Metallophos"/>
    <property type="match status" value="1"/>
</dbReference>
<comment type="caution">
    <text evidence="2">The sequence shown here is derived from an EMBL/GenBank/DDBJ whole genome shotgun (WGS) entry which is preliminary data.</text>
</comment>
<sequence>MTSQPPTRILVISDTHGANLTTSNLEPVDLIIHCGDLTQESKLDEYKQAISLLRSLSAPLKLVIAGNHDFTLDTSVFAQKLIEAKLQPPQKDKAVKQAYGDFGEVRALLEDQREAGIIFLDEGTHDIELGDGCSLRVYASPYTPSKTGGWGYCYDPVEGHDWKIGKEIDIAITHGPPKGVLDYTYNKQRAGCSDLFGAIAKARPLMHCFGHIHESWGAKKVTWRGTECSELPSHFTDIDNDNSELIENLVTLRPGKFDSAAEKKLKKAKLRELVQPGYRHTAPTLQRGMQTLFVNAAIEGAETEMQQLPWLVELDLPRN</sequence>
<dbReference type="PANTHER" id="PTHR12905:SF0">
    <property type="entry name" value="CALCINEURIN-LIKE PHOSPHOESTERASE DOMAIN-CONTAINING PROTEIN"/>
    <property type="match status" value="1"/>
</dbReference>
<dbReference type="OrthoDB" id="630188at2759"/>
<dbReference type="PANTHER" id="PTHR12905">
    <property type="entry name" value="METALLOPHOSPHOESTERASE"/>
    <property type="match status" value="1"/>
</dbReference>
<dbReference type="AlphaFoldDB" id="A0A9N8KD03"/>
<dbReference type="GO" id="GO:0016787">
    <property type="term" value="F:hydrolase activity"/>
    <property type="evidence" value="ECO:0007669"/>
    <property type="project" value="InterPro"/>
</dbReference>
<dbReference type="SUPFAM" id="SSF56300">
    <property type="entry name" value="Metallo-dependent phosphatases"/>
    <property type="match status" value="1"/>
</dbReference>